<dbReference type="Proteomes" id="UP001275084">
    <property type="component" value="Unassembled WGS sequence"/>
</dbReference>
<evidence type="ECO:0000313" key="2">
    <source>
        <dbReference type="EMBL" id="KAK3357958.1"/>
    </source>
</evidence>
<proteinExistence type="predicted"/>
<keyword evidence="1" id="KW-0732">Signal</keyword>
<feature type="chain" id="PRO_5042473943" evidence="1">
    <location>
        <begin position="25"/>
        <end position="240"/>
    </location>
</feature>
<protein>
    <submittedName>
        <fullName evidence="2">Uncharacterized protein</fullName>
    </submittedName>
</protein>
<evidence type="ECO:0000256" key="1">
    <source>
        <dbReference type="SAM" id="SignalP"/>
    </source>
</evidence>
<feature type="signal peptide" evidence="1">
    <location>
        <begin position="1"/>
        <end position="24"/>
    </location>
</feature>
<name>A0AAJ0MGX8_9PEZI</name>
<keyword evidence="3" id="KW-1185">Reference proteome</keyword>
<organism evidence="2 3">
    <name type="scientific">Lasiosphaeria hispida</name>
    <dbReference type="NCBI Taxonomy" id="260671"/>
    <lineage>
        <taxon>Eukaryota</taxon>
        <taxon>Fungi</taxon>
        <taxon>Dikarya</taxon>
        <taxon>Ascomycota</taxon>
        <taxon>Pezizomycotina</taxon>
        <taxon>Sordariomycetes</taxon>
        <taxon>Sordariomycetidae</taxon>
        <taxon>Sordariales</taxon>
        <taxon>Lasiosphaeriaceae</taxon>
        <taxon>Lasiosphaeria</taxon>
    </lineage>
</organism>
<gene>
    <name evidence="2" type="ORF">B0T25DRAFT_567209</name>
</gene>
<reference evidence="2" key="1">
    <citation type="journal article" date="2023" name="Mol. Phylogenet. Evol.">
        <title>Genome-scale phylogeny and comparative genomics of the fungal order Sordariales.</title>
        <authorList>
            <person name="Hensen N."/>
            <person name="Bonometti L."/>
            <person name="Westerberg I."/>
            <person name="Brannstrom I.O."/>
            <person name="Guillou S."/>
            <person name="Cros-Aarteil S."/>
            <person name="Calhoun S."/>
            <person name="Haridas S."/>
            <person name="Kuo A."/>
            <person name="Mondo S."/>
            <person name="Pangilinan J."/>
            <person name="Riley R."/>
            <person name="LaButti K."/>
            <person name="Andreopoulos B."/>
            <person name="Lipzen A."/>
            <person name="Chen C."/>
            <person name="Yan M."/>
            <person name="Daum C."/>
            <person name="Ng V."/>
            <person name="Clum A."/>
            <person name="Steindorff A."/>
            <person name="Ohm R.A."/>
            <person name="Martin F."/>
            <person name="Silar P."/>
            <person name="Natvig D.O."/>
            <person name="Lalanne C."/>
            <person name="Gautier V."/>
            <person name="Ament-Velasquez S.L."/>
            <person name="Kruys A."/>
            <person name="Hutchinson M.I."/>
            <person name="Powell A.J."/>
            <person name="Barry K."/>
            <person name="Miller A.N."/>
            <person name="Grigoriev I.V."/>
            <person name="Debuchy R."/>
            <person name="Gladieux P."/>
            <person name="Hiltunen Thoren M."/>
            <person name="Johannesson H."/>
        </authorList>
    </citation>
    <scope>NUCLEOTIDE SEQUENCE</scope>
    <source>
        <strain evidence="2">CBS 955.72</strain>
    </source>
</reference>
<dbReference type="AlphaFoldDB" id="A0AAJ0MGX8"/>
<dbReference type="EMBL" id="JAUIQD010000003">
    <property type="protein sequence ID" value="KAK3357958.1"/>
    <property type="molecule type" value="Genomic_DNA"/>
</dbReference>
<comment type="caution">
    <text evidence="2">The sequence shown here is derived from an EMBL/GenBank/DDBJ whole genome shotgun (WGS) entry which is preliminary data.</text>
</comment>
<sequence length="240" mass="25424">MKLQPMIIAFAPLVVAASAGTAAGLTVYGANQLDNQVSSTFLDSLQNTTIGYNIYVDDLGVTVVVPTVQRAIDFDGEDAGLFDAITAVNDHMFVAAESNLAQNEAHTVLPSSQVTHEWLVGQGASGKEAASTRPAGGVNGLSGGIAERAEAAALNYFAYLDDHKGCTNHDLVSVYEKKCNTYASAYASVFFENPQSKALTVTIWPHHDCSKGDQRAFVVSAKSVGSCQARTTYSFSGQFK</sequence>
<evidence type="ECO:0000313" key="3">
    <source>
        <dbReference type="Proteomes" id="UP001275084"/>
    </source>
</evidence>
<reference evidence="2" key="2">
    <citation type="submission" date="2023-06" db="EMBL/GenBank/DDBJ databases">
        <authorList>
            <consortium name="Lawrence Berkeley National Laboratory"/>
            <person name="Haridas S."/>
            <person name="Hensen N."/>
            <person name="Bonometti L."/>
            <person name="Westerberg I."/>
            <person name="Brannstrom I.O."/>
            <person name="Guillou S."/>
            <person name="Cros-Aarteil S."/>
            <person name="Calhoun S."/>
            <person name="Kuo A."/>
            <person name="Mondo S."/>
            <person name="Pangilinan J."/>
            <person name="Riley R."/>
            <person name="Labutti K."/>
            <person name="Andreopoulos B."/>
            <person name="Lipzen A."/>
            <person name="Chen C."/>
            <person name="Yanf M."/>
            <person name="Daum C."/>
            <person name="Ng V."/>
            <person name="Clum A."/>
            <person name="Steindorff A."/>
            <person name="Ohm R."/>
            <person name="Martin F."/>
            <person name="Silar P."/>
            <person name="Natvig D."/>
            <person name="Lalanne C."/>
            <person name="Gautier V."/>
            <person name="Ament-Velasquez S.L."/>
            <person name="Kruys A."/>
            <person name="Hutchinson M.I."/>
            <person name="Powell A.J."/>
            <person name="Barry K."/>
            <person name="Miller A.N."/>
            <person name="Grigoriev I.V."/>
            <person name="Debuchy R."/>
            <person name="Gladieux P."/>
            <person name="Thoren M.H."/>
            <person name="Johannesson H."/>
        </authorList>
    </citation>
    <scope>NUCLEOTIDE SEQUENCE</scope>
    <source>
        <strain evidence="2">CBS 955.72</strain>
    </source>
</reference>
<accession>A0AAJ0MGX8</accession>